<keyword evidence="4 6" id="KW-1133">Transmembrane helix</keyword>
<accession>A0AAE3D012</accession>
<keyword evidence="2" id="KW-0813">Transport</keyword>
<keyword evidence="9" id="KW-1185">Reference proteome</keyword>
<evidence type="ECO:0000313" key="9">
    <source>
        <dbReference type="Proteomes" id="UP001196509"/>
    </source>
</evidence>
<feature type="transmembrane region" description="Helical" evidence="6">
    <location>
        <begin position="116"/>
        <end position="139"/>
    </location>
</feature>
<evidence type="ECO:0000259" key="7">
    <source>
        <dbReference type="Pfam" id="PF01545"/>
    </source>
</evidence>
<feature type="transmembrane region" description="Helical" evidence="6">
    <location>
        <begin position="160"/>
        <end position="180"/>
    </location>
</feature>
<dbReference type="AlphaFoldDB" id="A0AAE3D012"/>
<feature type="transmembrane region" description="Helical" evidence="6">
    <location>
        <begin position="45"/>
        <end position="62"/>
    </location>
</feature>
<name>A0AAE3D012_9HYPH</name>
<feature type="transmembrane region" description="Helical" evidence="6">
    <location>
        <begin position="83"/>
        <end position="104"/>
    </location>
</feature>
<comment type="caution">
    <text evidence="8">The sequence shown here is derived from an EMBL/GenBank/DDBJ whole genome shotgun (WGS) entry which is preliminary data.</text>
</comment>
<evidence type="ECO:0000256" key="3">
    <source>
        <dbReference type="ARBA" id="ARBA00022692"/>
    </source>
</evidence>
<dbReference type="EMBL" id="JAICBX010000001">
    <property type="protein sequence ID" value="MBW8636517.1"/>
    <property type="molecule type" value="Genomic_DNA"/>
</dbReference>
<gene>
    <name evidence="8" type="ORF">K1W69_04880</name>
</gene>
<dbReference type="Gene3D" id="1.20.1510.10">
    <property type="entry name" value="Cation efflux protein transmembrane domain"/>
    <property type="match status" value="1"/>
</dbReference>
<feature type="domain" description="Cation efflux protein transmembrane" evidence="7">
    <location>
        <begin position="24"/>
        <end position="215"/>
    </location>
</feature>
<dbReference type="RefSeq" id="WP_220227194.1">
    <property type="nucleotide sequence ID" value="NZ_JAICBX010000001.1"/>
</dbReference>
<dbReference type="PANTHER" id="PTHR43840:SF15">
    <property type="entry name" value="MITOCHONDRIAL METAL TRANSPORTER 1-RELATED"/>
    <property type="match status" value="1"/>
</dbReference>
<dbReference type="Proteomes" id="UP001196509">
    <property type="component" value="Unassembled WGS sequence"/>
</dbReference>
<evidence type="ECO:0000256" key="4">
    <source>
        <dbReference type="ARBA" id="ARBA00022989"/>
    </source>
</evidence>
<dbReference type="InterPro" id="IPR050291">
    <property type="entry name" value="CDF_Transporter"/>
</dbReference>
<dbReference type="SUPFAM" id="SSF161111">
    <property type="entry name" value="Cation efflux protein transmembrane domain-like"/>
    <property type="match status" value="1"/>
</dbReference>
<proteinExistence type="predicted"/>
<organism evidence="8 9">
    <name type="scientific">Flavimaribacter sediminis</name>
    <dbReference type="NCBI Taxonomy" id="2865987"/>
    <lineage>
        <taxon>Bacteria</taxon>
        <taxon>Pseudomonadati</taxon>
        <taxon>Pseudomonadota</taxon>
        <taxon>Alphaproteobacteria</taxon>
        <taxon>Hyphomicrobiales</taxon>
        <taxon>Rhizobiaceae</taxon>
        <taxon>Flavimaribacter</taxon>
    </lineage>
</organism>
<dbReference type="GO" id="GO:0008324">
    <property type="term" value="F:monoatomic cation transmembrane transporter activity"/>
    <property type="evidence" value="ECO:0007669"/>
    <property type="project" value="InterPro"/>
</dbReference>
<reference evidence="8" key="1">
    <citation type="submission" date="2021-08" db="EMBL/GenBank/DDBJ databases">
        <title>Hoeflea bacterium WL0058 sp. nov., isolated from the sediment.</title>
        <authorList>
            <person name="Wang L."/>
            <person name="Zhang D."/>
        </authorList>
    </citation>
    <scope>NUCLEOTIDE SEQUENCE</scope>
    <source>
        <strain evidence="8">WL0058</strain>
    </source>
</reference>
<evidence type="ECO:0000313" key="8">
    <source>
        <dbReference type="EMBL" id="MBW8636517.1"/>
    </source>
</evidence>
<comment type="subcellular location">
    <subcellularLocation>
        <location evidence="1">Membrane</location>
        <topology evidence="1">Multi-pass membrane protein</topology>
    </subcellularLocation>
</comment>
<evidence type="ECO:0000256" key="2">
    <source>
        <dbReference type="ARBA" id="ARBA00022448"/>
    </source>
</evidence>
<dbReference type="Pfam" id="PF01545">
    <property type="entry name" value="Cation_efflux"/>
    <property type="match status" value="1"/>
</dbReference>
<feature type="transmembrane region" description="Helical" evidence="6">
    <location>
        <begin position="186"/>
        <end position="209"/>
    </location>
</feature>
<dbReference type="PANTHER" id="PTHR43840">
    <property type="entry name" value="MITOCHONDRIAL METAL TRANSPORTER 1-RELATED"/>
    <property type="match status" value="1"/>
</dbReference>
<dbReference type="GO" id="GO:0016020">
    <property type="term" value="C:membrane"/>
    <property type="evidence" value="ECO:0007669"/>
    <property type="project" value="UniProtKB-SubCell"/>
</dbReference>
<sequence>MRQPTEAELRIEHSMRDPFLADNATNAMLLLAGVMSGSLTLISEGIRSCLMLAASTYAYVVLRAKHRGRFDHYEYGLDKIESFVGLVVGGGLLASGLWVAQSVVSTIVGGEPTASPLGLALGAVVNAVNGVVNILGWWGMKKAEPEEPSDVFKAQLNARFVMMASSIFLQITLTIAALAIDPVVALLMDASGAAFVAAIMVLRGVSMLFRSAPQILDSRPDEDVCKALREAAEVVVAPAQVARFRARPIMEGVQAEVFVTAPPDTPASVLSRWRQDILDRLQNGALRIELAVLSERQADGPEI</sequence>
<protein>
    <submittedName>
        <fullName evidence="8">Cation transporter</fullName>
    </submittedName>
</protein>
<evidence type="ECO:0000256" key="5">
    <source>
        <dbReference type="ARBA" id="ARBA00023136"/>
    </source>
</evidence>
<evidence type="ECO:0000256" key="6">
    <source>
        <dbReference type="SAM" id="Phobius"/>
    </source>
</evidence>
<keyword evidence="5 6" id="KW-0472">Membrane</keyword>
<dbReference type="InterPro" id="IPR027469">
    <property type="entry name" value="Cation_efflux_TMD_sf"/>
</dbReference>
<evidence type="ECO:0000256" key="1">
    <source>
        <dbReference type="ARBA" id="ARBA00004141"/>
    </source>
</evidence>
<dbReference type="InterPro" id="IPR058533">
    <property type="entry name" value="Cation_efflux_TM"/>
</dbReference>
<keyword evidence="3 6" id="KW-0812">Transmembrane</keyword>